<dbReference type="EMBL" id="JACIGK010000012">
    <property type="protein sequence ID" value="MBB4266265.1"/>
    <property type="molecule type" value="Genomic_DNA"/>
</dbReference>
<dbReference type="GO" id="GO:0047475">
    <property type="term" value="F:phenylacetate-CoA ligase activity"/>
    <property type="evidence" value="ECO:0007669"/>
    <property type="project" value="UniProtKB-EC"/>
</dbReference>
<dbReference type="EC" id="6.2.1.30" evidence="1"/>
<dbReference type="InterPro" id="IPR042099">
    <property type="entry name" value="ANL_N_sf"/>
</dbReference>
<keyword evidence="2" id="KW-1185">Reference proteome</keyword>
<dbReference type="Gene3D" id="3.40.50.12780">
    <property type="entry name" value="N-terminal domain of ligase-like"/>
    <property type="match status" value="1"/>
</dbReference>
<dbReference type="RefSeq" id="WP_184044467.1">
    <property type="nucleotide sequence ID" value="NZ_JACIGK010000012.1"/>
</dbReference>
<reference evidence="1 2" key="1">
    <citation type="submission" date="2020-08" db="EMBL/GenBank/DDBJ databases">
        <title>Genome sequencing of Purple Non-Sulfur Bacteria from various extreme environments.</title>
        <authorList>
            <person name="Mayer M."/>
        </authorList>
    </citation>
    <scope>NUCLEOTIDE SEQUENCE [LARGE SCALE GENOMIC DNA]</scope>
    <source>
        <strain evidence="1 2">JA131</strain>
    </source>
</reference>
<sequence>MDPIDHYDDLEIRSPDQRLDEQFAALPGLISLAKSSTAHFGRLLEGVDPDSVIDPAALARLPVTRKSDLIRLQKEAPPFGGLVTDWGGIGRILQSPGPINDPEGARTGFWRLGRALYAAGFRRGDMVQNCFSYHFTPGGWIFDDACRALGCPVFPAGVGNTEQQVQALAGLSVVGYVGTPSFLRIILDKARDMGVALPGLKKGLVSGEAYLPPQRAAFRDAGIDVHQCYASADLGLIAYESPGPDGAVEGMILDEAVIVEIVRPGTGDPVPEGEVGEVVVTAFTPEYPLIRFATGDLSAVLPGRSPCGRTNTRIKGWMGRADQTTKVKGMFVHPEQVAEVLKRFPTIDKGRLVVAHDDASADVMTLRCVAPGGDEALAARIGEALQAVTKLRGHVTFVTEGDLPNDGKVIEDTRRYG</sequence>
<dbReference type="Proteomes" id="UP000554286">
    <property type="component" value="Unassembled WGS sequence"/>
</dbReference>
<dbReference type="AlphaFoldDB" id="A0A7W6RDD8"/>
<protein>
    <submittedName>
        <fullName evidence="1">Phenylacetate-CoA ligase</fullName>
        <ecNumber evidence="1">6.2.1.30</ecNumber>
    </submittedName>
</protein>
<organism evidence="1 2">
    <name type="scientific">Roseospira visakhapatnamensis</name>
    <dbReference type="NCBI Taxonomy" id="390880"/>
    <lineage>
        <taxon>Bacteria</taxon>
        <taxon>Pseudomonadati</taxon>
        <taxon>Pseudomonadota</taxon>
        <taxon>Alphaproteobacteria</taxon>
        <taxon>Rhodospirillales</taxon>
        <taxon>Rhodospirillaceae</taxon>
        <taxon>Roseospira</taxon>
    </lineage>
</organism>
<proteinExistence type="predicted"/>
<accession>A0A7W6RDD8</accession>
<gene>
    <name evidence="1" type="ORF">GGD89_001896</name>
</gene>
<dbReference type="InterPro" id="IPR045851">
    <property type="entry name" value="AMP-bd_C_sf"/>
</dbReference>
<evidence type="ECO:0000313" key="2">
    <source>
        <dbReference type="Proteomes" id="UP000554286"/>
    </source>
</evidence>
<keyword evidence="1" id="KW-0436">Ligase</keyword>
<dbReference type="PANTHER" id="PTHR43845">
    <property type="entry name" value="BLR5969 PROTEIN"/>
    <property type="match status" value="1"/>
</dbReference>
<evidence type="ECO:0000313" key="1">
    <source>
        <dbReference type="EMBL" id="MBB4266265.1"/>
    </source>
</evidence>
<comment type="caution">
    <text evidence="1">The sequence shown here is derived from an EMBL/GenBank/DDBJ whole genome shotgun (WGS) entry which is preliminary data.</text>
</comment>
<dbReference type="Gene3D" id="3.30.300.30">
    <property type="match status" value="1"/>
</dbReference>
<dbReference type="SUPFAM" id="SSF56801">
    <property type="entry name" value="Acetyl-CoA synthetase-like"/>
    <property type="match status" value="1"/>
</dbReference>
<dbReference type="PANTHER" id="PTHR43845:SF1">
    <property type="entry name" value="BLR5969 PROTEIN"/>
    <property type="match status" value="1"/>
</dbReference>
<name>A0A7W6RDD8_9PROT</name>